<sequence length="616" mass="64378">MSEPNDPFETRLRRLVGDAADDAPTPPYVEEMLQMPRPTDDRHPARRRWIAGGTIGLVAAAVIALLVLPGNDDDAIQPVDTPAPTTTVESTGPTVPSSDTTVPTTEVVATSVPDDPTSTIPTAATDPTSTVPTAPLTVIAALDDNGDAVLVPTDADPFVVLDGPDPDQPAPEEGPGPNVVDSVALRPAGHTAFVGMCCEPIAGSILSGSPTDFGTESVAFGYAPAFSPDDRYLAIGVIQGPALTITDLTTGFDLALPEFAPEVGTYSPADTMWLDPTRVVALGTRLDDDGTPRWIAIPMVVNGQVVEVGEPLDVNEMLPAGENATPIEHPIVRFAGVVDDDHFAIHVPGETNAISVEFRPDGVISGSTAASGDPSGVGESARSIWYRPGNPVVWVGEDGSLHRGDETFSGSYQWARPTDAVSLESTGEPTQPPTTTPMGIAPESVVDVAQRSAFGWSFGDQVFVPALVDRLSADIGEPSFDSGWQSMPDVWACTGQAAYRTLWWGDFRMTIEGDGSDDATVSGWSVGDPDAAFAPLGNRPTSTEASGVGWSSEVGVGTARDRVLPAIPVDSGMIDEQPNRVTVNGVLPLTVLIDDDTVTGIGSGRNDCIDEMNPGL</sequence>
<proteinExistence type="predicted"/>
<gene>
    <name evidence="3" type="ORF">BDK89_0398</name>
</gene>
<reference evidence="3 4" key="1">
    <citation type="submission" date="2019-03" db="EMBL/GenBank/DDBJ databases">
        <title>Sequencing the genomes of 1000 actinobacteria strains.</title>
        <authorList>
            <person name="Klenk H.-P."/>
        </authorList>
    </citation>
    <scope>NUCLEOTIDE SEQUENCE [LARGE SCALE GENOMIC DNA]</scope>
    <source>
        <strain evidence="3 4">DSM 18936</strain>
    </source>
</reference>
<keyword evidence="2" id="KW-1133">Transmembrane helix</keyword>
<keyword evidence="4" id="KW-1185">Reference proteome</keyword>
<dbReference type="EMBL" id="SOAU01000001">
    <property type="protein sequence ID" value="TDT14840.1"/>
    <property type="molecule type" value="Genomic_DNA"/>
</dbReference>
<evidence type="ECO:0000313" key="3">
    <source>
        <dbReference type="EMBL" id="TDT14840.1"/>
    </source>
</evidence>
<feature type="region of interest" description="Disordered" evidence="1">
    <location>
        <begin position="110"/>
        <end position="129"/>
    </location>
</feature>
<accession>A0A4R7HVF3</accession>
<protein>
    <submittedName>
        <fullName evidence="3">Uncharacterized protein</fullName>
    </submittedName>
</protein>
<feature type="compositionally biased region" description="Low complexity" evidence="1">
    <location>
        <begin position="90"/>
        <end position="103"/>
    </location>
</feature>
<name>A0A4R7HVF3_9ACTN</name>
<evidence type="ECO:0000313" key="4">
    <source>
        <dbReference type="Proteomes" id="UP000294558"/>
    </source>
</evidence>
<feature type="region of interest" description="Disordered" evidence="1">
    <location>
        <begin position="1"/>
        <end position="30"/>
    </location>
</feature>
<keyword evidence="2" id="KW-0812">Transmembrane</keyword>
<organism evidence="3 4">
    <name type="scientific">Ilumatobacter fluminis</name>
    <dbReference type="NCBI Taxonomy" id="467091"/>
    <lineage>
        <taxon>Bacteria</taxon>
        <taxon>Bacillati</taxon>
        <taxon>Actinomycetota</taxon>
        <taxon>Acidimicrobiia</taxon>
        <taxon>Acidimicrobiales</taxon>
        <taxon>Ilumatobacteraceae</taxon>
        <taxon>Ilumatobacter</taxon>
    </lineage>
</organism>
<feature type="region of interest" description="Disordered" evidence="1">
    <location>
        <begin position="79"/>
        <end position="103"/>
    </location>
</feature>
<dbReference type="Proteomes" id="UP000294558">
    <property type="component" value="Unassembled WGS sequence"/>
</dbReference>
<feature type="transmembrane region" description="Helical" evidence="2">
    <location>
        <begin position="49"/>
        <end position="68"/>
    </location>
</feature>
<dbReference type="OrthoDB" id="134501at2"/>
<evidence type="ECO:0000256" key="2">
    <source>
        <dbReference type="SAM" id="Phobius"/>
    </source>
</evidence>
<evidence type="ECO:0000256" key="1">
    <source>
        <dbReference type="SAM" id="MobiDB-lite"/>
    </source>
</evidence>
<feature type="compositionally biased region" description="Polar residues" evidence="1">
    <location>
        <begin position="116"/>
        <end position="129"/>
    </location>
</feature>
<dbReference type="AlphaFoldDB" id="A0A4R7HVF3"/>
<comment type="caution">
    <text evidence="3">The sequence shown here is derived from an EMBL/GenBank/DDBJ whole genome shotgun (WGS) entry which is preliminary data.</text>
</comment>
<dbReference type="RefSeq" id="WP_133867354.1">
    <property type="nucleotide sequence ID" value="NZ_SOAU01000001.1"/>
</dbReference>
<keyword evidence="2" id="KW-0472">Membrane</keyword>